<dbReference type="InterPro" id="IPR009081">
    <property type="entry name" value="PP-bd_ACP"/>
</dbReference>
<evidence type="ECO:0000256" key="1">
    <source>
        <dbReference type="ARBA" id="ARBA00022450"/>
    </source>
</evidence>
<sequence length="2384" mass="262643">MTIDPYTPSFAERRGSADAHPTKALVPISSNEQLQRHINSGSTNAEDATNFWKDRFRRHAGQQPVIHCFPQQYNWPRSETAIVVPNDLLKQARGLCDRFRLRFDDFLYGTWAIVAAQHAPSSTAKAAAIFTIPSHRQTRTPQSEQYIITEDKKDLVPLVLSFSKDMSVLSYLRHVAEVVHQSAAASFLSHEEILRLAGASRPQVKLSVDCKGPSLVQNHVMSADDEFPLVINISTSPLFVMSMRHSADLPKLDARLILEHFTATLQNVTENPKQRLSEVRMILPVEEFLLSEYGKAAVPAQTGLLHQLVETQALNTPHADAVQFEDDEPISYYTLNQRANQLARNLLQYRPRVVAVHMRTSADFIVSLLAILKAGAAYVILDVDAAQSRKAFMVEDVAADFLLVDETTRGQFPAEHDIGQVTIVSRQYDASNLFLAQEPTDIAYIIYTSGSTGRPKAALLAHQAAYNGLVCFPRIEELRQLLFFNPVFSAAQRSIWATLSVGGCLCLAQKKNFIVNLADTIQKMDITSIDMTSTTAALISPAQVPSLRRMMLGGEPASPSVVKTWGHRVQLYSSYGLSECTQLNMRQRLLSEASSSSRVIGMPYDTTMSYIVEPGTMELSPLLVPGELCLGGAQLASGYLNSEELTAKRFVTNPFSHGKLYRTGDMAVRHADGAIELIGRVDFQAKINGQRVDPGEPNFFIQRHKFVKHSSIVPCVINNKTVLVAAVVVAQGETVWSSTVRALRAYLAAQVPGYMMPSFWIPMDKLPLNANDKVDLGAIRNLAEESGRAGTLGPDAGAEGGHDAVFNATETVIRVLWSEILSVSLNAVKLQSSLVSLGGTSLEAIQVVSRLQSQHGLVLAVEDMVLDHILAEIAKLAATVTAPATSQAPAPFSLLKHATSAELLGMKVTEAEDAFPVTALQEAVIANTILGGTAYIYSRSYSFQGHSEQDVMRSLQFLMESQPLLRTTFVPSGTSFVQVIKKTATLPLTTSNLNVETYIKNATAQGMRIGDLWWRVGILPDHVLVITSHHALFDYWSNEFIPQDLSSIISGRTPAARGRFSSYVKYLQSKDATVTKDFWKNYLEGISPKSLHDRTHAENKVTASLAADLRKTASKLKTTPSILLYAAWSVVLSAVHATNDVVMGVTLSGRDSPVPGILEMAGPTLMIAPLRVQVDRTSSFGAHCAYVQKQLLDVAAHAHVGLRTILKISRQSNSLFDSMVNFLIKISPADQNDGLKALPFMSLGEVEHAKLELNNETLDRITLTSTLESDFAQYLADFVANVLRNGGEALNAPVKELVSVSLPAESELHSSDASILATPRSISERNVAPSLTSDDENMLDEAWPYMPSDLGFSAFMRMAASHPSRIAVQDISGDDITYAGLAIRVHQLAGVLPYRGVKLEQIVPVLLEKSINTIVAIFGILVSGGALLTLGPETPRSRNMVIIEDCKATHVITDRLNKSFFDGLPYRVIVIDDIDWNGLPIERPITPGLSPDSLAYVIYTSGSTGKPKGTLITHGALAAATEGIIDNTNLRNNRFRILWTLNYTFDGSFDGLFSALSSGSTLCVAQQSSIVANLADFVNEMKVDRINITPSMGTLFHPNDVPRVKVLMTGGEPITPHILSVWAPRVVVYNAYGPTEATICISISIMLPGMNLRNVGRIFKSVQAVILDADTMEPVADGEIGELCLSGPQLARGYLERADATAKAFRFVDGVRTYLTGDLAKFLPNGEIELYGRKDDQVKLNGYRIELGEIEVSIVKSGAFEACVAVIATIMKKKQIVAFCSHENAETGDNILLPVDKAIEVSQVTARLTSLPRYMVPTLWLPVATWPLTPNGKVDRKRLSQLAEEMPVEAVKKYLPREEKTTVATEQELALQLIWANLFEVATQDIHGGTTFHSLGGDSISALNLAGVLRKAGYDIKVNDLISAQTLQGQANLLSEERRIIDKMDAVDQLPVYIPAPEIYTRLQDLAITDDEIEEIYPCSPGQVEFLTQGNKQEQFWQLLTLRELPADVNFYRWIELTTMLTARNQILRAVYICGEEGNTATAVQVILKRPALNLRYQSYSTDDEMKAIVDAEWALRFDPSKAFVRYTLLTHTVTGRRDIIIKLDHASYDGTLLHIFDDQFKTLNQGHACAPSTEFREFINHIRATPKQPQLQYWTDLLRGKTFHYPVQARNPRVYQWQVSKISLEAGIDDTAQAAGVTAPIVFQTGYSLLLAHLSGSQHVVYDNLVTGRNVPLDNPQLINGNCANFLPFLCSVDNTKPMRVLLQETQASFWQSTENGLVSLGEIYDALGEDRNTAAAKCLFCFQPFEPADAADKRDHMRWIVMKMSHNTMSFNYAIQLEVGKGAIAGEYVVRLGFDERVFTTKEARAALGWYEECLRGMLAKM</sequence>
<name>A0A9W8Q607_AKAMU</name>
<dbReference type="SUPFAM" id="SSF56801">
    <property type="entry name" value="Acetyl-CoA synthetase-like"/>
    <property type="match status" value="2"/>
</dbReference>
<dbReference type="CDD" id="cd05918">
    <property type="entry name" value="A_NRPS_SidN3_like"/>
    <property type="match status" value="1"/>
</dbReference>
<gene>
    <name evidence="6" type="ORF">LMH87_004822</name>
</gene>
<dbReference type="GeneID" id="80891981"/>
<evidence type="ECO:0000313" key="7">
    <source>
        <dbReference type="Proteomes" id="UP001144673"/>
    </source>
</evidence>
<feature type="domain" description="Carrier" evidence="5">
    <location>
        <begin position="804"/>
        <end position="884"/>
    </location>
</feature>
<feature type="domain" description="Carrier" evidence="5">
    <location>
        <begin position="1862"/>
        <end position="1938"/>
    </location>
</feature>
<dbReference type="PANTHER" id="PTHR45527:SF1">
    <property type="entry name" value="FATTY ACID SYNTHASE"/>
    <property type="match status" value="1"/>
</dbReference>
<dbReference type="Pfam" id="PF00501">
    <property type="entry name" value="AMP-binding"/>
    <property type="match status" value="2"/>
</dbReference>
<feature type="compositionally biased region" description="Basic and acidic residues" evidence="4">
    <location>
        <begin position="11"/>
        <end position="20"/>
    </location>
</feature>
<evidence type="ECO:0000256" key="2">
    <source>
        <dbReference type="ARBA" id="ARBA00022553"/>
    </source>
</evidence>
<dbReference type="InterPro" id="IPR042099">
    <property type="entry name" value="ANL_N_sf"/>
</dbReference>
<dbReference type="GO" id="GO:0043041">
    <property type="term" value="P:amino acid activation for nonribosomal peptide biosynthetic process"/>
    <property type="evidence" value="ECO:0007669"/>
    <property type="project" value="TreeGrafter"/>
</dbReference>
<dbReference type="Gene3D" id="3.30.300.30">
    <property type="match status" value="2"/>
</dbReference>
<dbReference type="PROSITE" id="PS50075">
    <property type="entry name" value="CARRIER"/>
    <property type="match status" value="2"/>
</dbReference>
<dbReference type="InterPro" id="IPR000873">
    <property type="entry name" value="AMP-dep_synth/lig_dom"/>
</dbReference>
<dbReference type="PROSITE" id="PS00455">
    <property type="entry name" value="AMP_BINDING"/>
    <property type="match status" value="2"/>
</dbReference>
<dbReference type="RefSeq" id="XP_056049661.1">
    <property type="nucleotide sequence ID" value="XM_056196098.1"/>
</dbReference>
<dbReference type="InterPro" id="IPR036736">
    <property type="entry name" value="ACP-like_sf"/>
</dbReference>
<dbReference type="InterPro" id="IPR023213">
    <property type="entry name" value="CAT-like_dom_sf"/>
</dbReference>
<keyword evidence="3" id="KW-0436">Ligase</keyword>
<dbReference type="GO" id="GO:0016874">
    <property type="term" value="F:ligase activity"/>
    <property type="evidence" value="ECO:0007669"/>
    <property type="project" value="UniProtKB-KW"/>
</dbReference>
<evidence type="ECO:0000313" key="6">
    <source>
        <dbReference type="EMBL" id="KAJ4145991.1"/>
    </source>
</evidence>
<dbReference type="PANTHER" id="PTHR45527">
    <property type="entry name" value="NONRIBOSOMAL PEPTIDE SYNTHETASE"/>
    <property type="match status" value="1"/>
</dbReference>
<accession>A0A9W8Q607</accession>
<keyword evidence="7" id="KW-1185">Reference proteome</keyword>
<dbReference type="SUPFAM" id="SSF47336">
    <property type="entry name" value="ACP-like"/>
    <property type="match status" value="2"/>
</dbReference>
<dbReference type="GO" id="GO:0031177">
    <property type="term" value="F:phosphopantetheine binding"/>
    <property type="evidence" value="ECO:0007669"/>
    <property type="project" value="TreeGrafter"/>
</dbReference>
<dbReference type="InterPro" id="IPR020845">
    <property type="entry name" value="AMP-binding_CS"/>
</dbReference>
<reference evidence="6" key="1">
    <citation type="journal article" date="2023" name="Access Microbiol">
        <title>De-novo genome assembly for Akanthomyces muscarius, a biocontrol agent of insect agricultural pests.</title>
        <authorList>
            <person name="Erdos Z."/>
            <person name="Studholme D.J."/>
            <person name="Raymond B."/>
            <person name="Sharma M."/>
        </authorList>
    </citation>
    <scope>NUCLEOTIDE SEQUENCE</scope>
    <source>
        <strain evidence="6">Ve6</strain>
    </source>
</reference>
<dbReference type="GO" id="GO:0044550">
    <property type="term" value="P:secondary metabolite biosynthetic process"/>
    <property type="evidence" value="ECO:0007669"/>
    <property type="project" value="TreeGrafter"/>
</dbReference>
<dbReference type="Pfam" id="PF00668">
    <property type="entry name" value="Condensation"/>
    <property type="match status" value="2"/>
</dbReference>
<evidence type="ECO:0000256" key="4">
    <source>
        <dbReference type="SAM" id="MobiDB-lite"/>
    </source>
</evidence>
<dbReference type="FunFam" id="3.30.300.30:FF:000015">
    <property type="entry name" value="Nonribosomal peptide synthase SidD"/>
    <property type="match status" value="1"/>
</dbReference>
<keyword evidence="2" id="KW-0597">Phosphoprotein</keyword>
<feature type="region of interest" description="Disordered" evidence="4">
    <location>
        <begin position="1"/>
        <end position="20"/>
    </location>
</feature>
<dbReference type="Proteomes" id="UP001144673">
    <property type="component" value="Chromosome 2"/>
</dbReference>
<evidence type="ECO:0000259" key="5">
    <source>
        <dbReference type="PROSITE" id="PS50075"/>
    </source>
</evidence>
<evidence type="ECO:0000256" key="3">
    <source>
        <dbReference type="ARBA" id="ARBA00022598"/>
    </source>
</evidence>
<dbReference type="EMBL" id="JAJHUN010000011">
    <property type="protein sequence ID" value="KAJ4145991.1"/>
    <property type="molecule type" value="Genomic_DNA"/>
</dbReference>
<proteinExistence type="predicted"/>
<dbReference type="SUPFAM" id="SSF52777">
    <property type="entry name" value="CoA-dependent acyltransferases"/>
    <property type="match status" value="5"/>
</dbReference>
<dbReference type="GO" id="GO:0005737">
    <property type="term" value="C:cytoplasm"/>
    <property type="evidence" value="ECO:0007669"/>
    <property type="project" value="TreeGrafter"/>
</dbReference>
<dbReference type="InterPro" id="IPR045851">
    <property type="entry name" value="AMP-bd_C_sf"/>
</dbReference>
<keyword evidence="1" id="KW-0596">Phosphopantetheine</keyword>
<dbReference type="Gene3D" id="3.30.559.30">
    <property type="entry name" value="Nonribosomal peptide synthetase, condensation domain"/>
    <property type="match status" value="3"/>
</dbReference>
<dbReference type="KEGG" id="amus:LMH87_004822"/>
<comment type="caution">
    <text evidence="6">The sequence shown here is derived from an EMBL/GenBank/DDBJ whole genome shotgun (WGS) entry which is preliminary data.</text>
</comment>
<protein>
    <recommendedName>
        <fullName evidence="5">Carrier domain-containing protein</fullName>
    </recommendedName>
</protein>
<dbReference type="Gene3D" id="3.30.559.10">
    <property type="entry name" value="Chloramphenicol acetyltransferase-like domain"/>
    <property type="match status" value="2"/>
</dbReference>
<dbReference type="Gene3D" id="3.40.50.12780">
    <property type="entry name" value="N-terminal domain of ligase-like"/>
    <property type="match status" value="2"/>
</dbReference>
<dbReference type="Pfam" id="PF00550">
    <property type="entry name" value="PP-binding"/>
    <property type="match status" value="2"/>
</dbReference>
<dbReference type="Gene3D" id="1.10.1200.10">
    <property type="entry name" value="ACP-like"/>
    <property type="match status" value="2"/>
</dbReference>
<dbReference type="InterPro" id="IPR001242">
    <property type="entry name" value="Condensation_dom"/>
</dbReference>
<organism evidence="6 7">
    <name type="scientific">Akanthomyces muscarius</name>
    <name type="common">Entomopathogenic fungus</name>
    <name type="synonym">Lecanicillium muscarium</name>
    <dbReference type="NCBI Taxonomy" id="2231603"/>
    <lineage>
        <taxon>Eukaryota</taxon>
        <taxon>Fungi</taxon>
        <taxon>Dikarya</taxon>
        <taxon>Ascomycota</taxon>
        <taxon>Pezizomycotina</taxon>
        <taxon>Sordariomycetes</taxon>
        <taxon>Hypocreomycetidae</taxon>
        <taxon>Hypocreales</taxon>
        <taxon>Cordycipitaceae</taxon>
        <taxon>Akanthomyces</taxon>
    </lineage>
</organism>